<dbReference type="PROSITE" id="PS51819">
    <property type="entry name" value="VOC"/>
    <property type="match status" value="1"/>
</dbReference>
<dbReference type="Gene3D" id="3.10.180.10">
    <property type="entry name" value="2,3-Dihydroxybiphenyl 1,2-Dioxygenase, domain 1"/>
    <property type="match status" value="1"/>
</dbReference>
<feature type="domain" description="VOC" evidence="1">
    <location>
        <begin position="6"/>
        <end position="132"/>
    </location>
</feature>
<keyword evidence="3" id="KW-1185">Reference proteome</keyword>
<comment type="caution">
    <text evidence="2">The sequence shown here is derived from an EMBL/GenBank/DDBJ whole genome shotgun (WGS) entry which is preliminary data.</text>
</comment>
<gene>
    <name evidence="2" type="ORF">F6X38_02990</name>
</gene>
<dbReference type="AlphaFoldDB" id="A0A7V7TXQ7"/>
<dbReference type="RefSeq" id="WP_150968066.1">
    <property type="nucleotide sequence ID" value="NZ_VZDO01000002.1"/>
</dbReference>
<dbReference type="PANTHER" id="PTHR21366:SF22">
    <property type="entry name" value="VOC DOMAIN-CONTAINING PROTEIN"/>
    <property type="match status" value="1"/>
</dbReference>
<dbReference type="EMBL" id="VZDO01000002">
    <property type="protein sequence ID" value="KAB0681806.1"/>
    <property type="molecule type" value="Genomic_DNA"/>
</dbReference>
<dbReference type="SUPFAM" id="SSF54593">
    <property type="entry name" value="Glyoxalase/Bleomycin resistance protein/Dihydroxybiphenyl dioxygenase"/>
    <property type="match status" value="1"/>
</dbReference>
<dbReference type="Proteomes" id="UP000432089">
    <property type="component" value="Unassembled WGS sequence"/>
</dbReference>
<reference evidence="2 3" key="1">
    <citation type="submission" date="2019-09" db="EMBL/GenBank/DDBJ databases">
        <title>YIM 132180 draft genome.</title>
        <authorList>
            <person name="Zhang K."/>
        </authorList>
    </citation>
    <scope>NUCLEOTIDE SEQUENCE [LARGE SCALE GENOMIC DNA]</scope>
    <source>
        <strain evidence="2 3">YIM 132180</strain>
    </source>
</reference>
<dbReference type="Pfam" id="PF00903">
    <property type="entry name" value="Glyoxalase"/>
    <property type="match status" value="1"/>
</dbReference>
<organism evidence="2 3">
    <name type="scientific">Plantimonas leprariae</name>
    <dbReference type="NCBI Taxonomy" id="2615207"/>
    <lineage>
        <taxon>Bacteria</taxon>
        <taxon>Pseudomonadati</taxon>
        <taxon>Pseudomonadota</taxon>
        <taxon>Alphaproteobacteria</taxon>
        <taxon>Hyphomicrobiales</taxon>
        <taxon>Aurantimonadaceae</taxon>
        <taxon>Plantimonas</taxon>
    </lineage>
</organism>
<evidence type="ECO:0000259" key="1">
    <source>
        <dbReference type="PROSITE" id="PS51819"/>
    </source>
</evidence>
<dbReference type="InterPro" id="IPR037523">
    <property type="entry name" value="VOC_core"/>
</dbReference>
<evidence type="ECO:0000313" key="3">
    <source>
        <dbReference type="Proteomes" id="UP000432089"/>
    </source>
</evidence>
<proteinExistence type="predicted"/>
<dbReference type="PANTHER" id="PTHR21366">
    <property type="entry name" value="GLYOXALASE FAMILY PROTEIN"/>
    <property type="match status" value="1"/>
</dbReference>
<protein>
    <submittedName>
        <fullName evidence="2">Glyoxalase</fullName>
    </submittedName>
</protein>
<dbReference type="InterPro" id="IPR050383">
    <property type="entry name" value="GlyoxalaseI/FosfomycinResist"/>
</dbReference>
<sequence length="139" mass="15178">MPRVSGILETCLYVADMARAHAFYADVIGLEHIHADGDRISVYEVRPEQVLILFLQGGTLAPVETPGGSIPPHDGSGPTHMAFLVDGDDIAGWRAHLEAKGVGIESEVAWPKGGRSLYFRDPDEHVLELATPPLWSRLR</sequence>
<name>A0A7V7TXQ7_9HYPH</name>
<dbReference type="InterPro" id="IPR004360">
    <property type="entry name" value="Glyas_Fos-R_dOase_dom"/>
</dbReference>
<dbReference type="InterPro" id="IPR029068">
    <property type="entry name" value="Glyas_Bleomycin-R_OHBP_Dase"/>
</dbReference>
<accession>A0A7V7TXQ7</accession>
<evidence type="ECO:0000313" key="2">
    <source>
        <dbReference type="EMBL" id="KAB0681806.1"/>
    </source>
</evidence>